<evidence type="ECO:0000256" key="1">
    <source>
        <dbReference type="SAM" id="MobiDB-lite"/>
    </source>
</evidence>
<gene>
    <name evidence="2" type="ORF">ACIGG6_01610</name>
</gene>
<dbReference type="InterPro" id="IPR036381">
    <property type="entry name" value="Tus_dom1"/>
</dbReference>
<protein>
    <submittedName>
        <fullName evidence="2">DNA replication terminus site-binding protein</fullName>
    </submittedName>
</protein>
<keyword evidence="3" id="KW-1185">Reference proteome</keyword>
<dbReference type="Gene3D" id="3.50.14.10">
    <property type="entry name" value="Replication terminator Tus, domain 1 superfamily/Replication terminator Tus"/>
    <property type="match status" value="1"/>
</dbReference>
<comment type="caution">
    <text evidence="2">The sequence shown here is derived from an EMBL/GenBank/DDBJ whole genome shotgun (WGS) entry which is preliminary data.</text>
</comment>
<evidence type="ECO:0000313" key="3">
    <source>
        <dbReference type="Proteomes" id="UP001614338"/>
    </source>
</evidence>
<organism evidence="2 3">
    <name type="scientific">Vreelandella lionensis</name>
    <dbReference type="NCBI Taxonomy" id="1144478"/>
    <lineage>
        <taxon>Bacteria</taxon>
        <taxon>Pseudomonadati</taxon>
        <taxon>Pseudomonadota</taxon>
        <taxon>Gammaproteobacteria</taxon>
        <taxon>Oceanospirillales</taxon>
        <taxon>Halomonadaceae</taxon>
        <taxon>Vreelandella</taxon>
    </lineage>
</organism>
<dbReference type="RefSeq" id="WP_399841539.1">
    <property type="nucleotide sequence ID" value="NZ_JBITWC010000002.1"/>
</dbReference>
<dbReference type="EMBL" id="JBITWC010000002">
    <property type="protein sequence ID" value="MFI8748690.1"/>
    <property type="molecule type" value="Genomic_DNA"/>
</dbReference>
<sequence>MTDTSRPLYRLLHELDDHFDQLISTIHHAATLYEAKTPATWRFDGLSNAGWLRAALLDMWHQQNQDGRETRNYIALIAADDTLISAFQEVNAAKKAISELLQRIKQSHPNTLSEAKHRLPQRHPEVETVLRQGGLARLHLKQCWRQLPIAEAPVARVRFAWYSSGRSIKRITVQEAEQKLLQLDTDSPHIRIQLRRLAGIPSSEPLAQVQNQAPLMRGNLFFTEPLEDGHTRRALNIAMPLIVPAPENRLPHIKMPPLEPPAQRTRAKRRDEKLESDVFLPSLRVYRYR</sequence>
<reference evidence="2 3" key="1">
    <citation type="submission" date="2024-10" db="EMBL/GenBank/DDBJ databases">
        <title>The Natural Products Discovery Center: Release of the First 8490 Sequenced Strains for Exploring Actinobacteria Biosynthetic Diversity.</title>
        <authorList>
            <person name="Kalkreuter E."/>
            <person name="Kautsar S.A."/>
            <person name="Yang D."/>
            <person name="Bader C.D."/>
            <person name="Teijaro C.N."/>
            <person name="Fluegel L."/>
            <person name="Davis C.M."/>
            <person name="Simpson J.R."/>
            <person name="Lauterbach L."/>
            <person name="Steele A.D."/>
            <person name="Gui C."/>
            <person name="Meng S."/>
            <person name="Li G."/>
            <person name="Viehrig K."/>
            <person name="Ye F."/>
            <person name="Su P."/>
            <person name="Kiefer A.F."/>
            <person name="Nichols A."/>
            <person name="Cepeda A.J."/>
            <person name="Yan W."/>
            <person name="Fan B."/>
            <person name="Jiang Y."/>
            <person name="Adhikari A."/>
            <person name="Zheng C.-J."/>
            <person name="Schuster L."/>
            <person name="Cowan T.M."/>
            <person name="Smanski M.J."/>
            <person name="Chevrette M.G."/>
            <person name="De Carvalho L.P.S."/>
            <person name="Shen B."/>
        </authorList>
    </citation>
    <scope>NUCLEOTIDE SEQUENCE [LARGE SCALE GENOMIC DNA]</scope>
    <source>
        <strain evidence="2 3">NPDC077409</strain>
    </source>
</reference>
<name>A0ABW8BNB3_9GAMM</name>
<proteinExistence type="predicted"/>
<accession>A0ABW8BNB3</accession>
<evidence type="ECO:0000313" key="2">
    <source>
        <dbReference type="EMBL" id="MFI8748690.1"/>
    </source>
</evidence>
<dbReference type="Proteomes" id="UP001614338">
    <property type="component" value="Unassembled WGS sequence"/>
</dbReference>
<feature type="region of interest" description="Disordered" evidence="1">
    <location>
        <begin position="252"/>
        <end position="273"/>
    </location>
</feature>